<name>A0A6T9Y4G1_ALTMA</name>
<dbReference type="PANTHER" id="PTHR43747">
    <property type="entry name" value="FAD-BINDING PROTEIN"/>
    <property type="match status" value="1"/>
</dbReference>
<dbReference type="GO" id="GO:0004497">
    <property type="term" value="F:monooxygenase activity"/>
    <property type="evidence" value="ECO:0007669"/>
    <property type="project" value="InterPro"/>
</dbReference>
<dbReference type="InterPro" id="IPR006905">
    <property type="entry name" value="Flavin_halogenase"/>
</dbReference>
<dbReference type="PANTHER" id="PTHR43747:SF4">
    <property type="entry name" value="FLAVIN-DEPENDENT TRYPTOPHAN HALOGENASE"/>
    <property type="match status" value="1"/>
</dbReference>
<protein>
    <submittedName>
        <fullName evidence="2">Tryptophan halogenase</fullName>
    </submittedName>
</protein>
<sequence length="563" mass="63287">MSNSQNQCGLHRVVIVGGGTAGWLAAGVLAAKLSEKHSVTLIESPTVSSIGVGEGSWPSLRDTLLDIGINESEFLTLCQGAFKQGSSFVNWRKGGHHYHHPFTIPTGYNELNIHACWQAFAPDIPYEDAFSLQSTMCAAGKAPKQIATPDYAHVLNYGYHFDATKLVDLLKKHCVNKLSVEHVIGHIASVTSHPNGYIEKVVTECGQEVFGDLFIDCSGNNGLLIDKHFDVPWVPVKCVMLNDRAIALQVPYADNDNEIKSTTVATAQTCGWTWDISLQHRRGTGLVYSSQFTSEEQAKQALIDYVCERYSGANEHELAFRTLSFEPGYRSQFWVKNCLSLGMSSGFVEPLEASAIAMVELGLRMLCEAFPHNKEHMEIVSKRYNTRFAYRWQRVIDFLKLHYVLSDREEPYWVAQRSDASIPESLAELLKLWKYQSPSRLDLIENEEIFPSASYQYVLYGMGFTTLGPPLRLNEKDKRKALQISETLQKTKNTYLQGLPTNNALLKDIANRYYNEQKHLHSYTLRQDYGNACASSEGDRATNLNNNTSSYKKDTSYGRIGFR</sequence>
<reference evidence="2 3" key="1">
    <citation type="submission" date="2020-06" db="EMBL/GenBank/DDBJ databases">
        <authorList>
            <person name="Duchaud E."/>
        </authorList>
    </citation>
    <scope>NUCLEOTIDE SEQUENCE [LARGE SCALE GENOMIC DNA]</scope>
    <source>
        <strain evidence="2">Alteromonas fortis</strain>
    </source>
</reference>
<dbReference type="AlphaFoldDB" id="A0A6T9Y4G1"/>
<gene>
    <name evidence="2" type="ORF">ALFOR1_70374</name>
</gene>
<dbReference type="SUPFAM" id="SSF51905">
    <property type="entry name" value="FAD/NAD(P)-binding domain"/>
    <property type="match status" value="1"/>
</dbReference>
<dbReference type="InterPro" id="IPR050816">
    <property type="entry name" value="Flavin-dep_Halogenase_NPB"/>
</dbReference>
<dbReference type="EMBL" id="LR812090">
    <property type="protein sequence ID" value="CAB9495989.1"/>
    <property type="molecule type" value="Genomic_DNA"/>
</dbReference>
<accession>A0A6T9Y4G1</accession>
<dbReference type="Pfam" id="PF04820">
    <property type="entry name" value="Trp_halogenase"/>
    <property type="match status" value="1"/>
</dbReference>
<evidence type="ECO:0000256" key="1">
    <source>
        <dbReference type="SAM" id="MobiDB-lite"/>
    </source>
</evidence>
<dbReference type="InterPro" id="IPR036188">
    <property type="entry name" value="FAD/NAD-bd_sf"/>
</dbReference>
<dbReference type="Gene3D" id="3.50.50.60">
    <property type="entry name" value="FAD/NAD(P)-binding domain"/>
    <property type="match status" value="1"/>
</dbReference>
<evidence type="ECO:0000313" key="3">
    <source>
        <dbReference type="Proteomes" id="UP000509458"/>
    </source>
</evidence>
<feature type="region of interest" description="Disordered" evidence="1">
    <location>
        <begin position="536"/>
        <end position="563"/>
    </location>
</feature>
<dbReference type="RefSeq" id="WP_179985082.1">
    <property type="nucleotide sequence ID" value="NZ_LR812090.1"/>
</dbReference>
<organism evidence="2 3">
    <name type="scientific">Alteromonas macleodii</name>
    <name type="common">Pseudoalteromonas macleodii</name>
    <dbReference type="NCBI Taxonomy" id="28108"/>
    <lineage>
        <taxon>Bacteria</taxon>
        <taxon>Pseudomonadati</taxon>
        <taxon>Pseudomonadota</taxon>
        <taxon>Gammaproteobacteria</taxon>
        <taxon>Alteromonadales</taxon>
        <taxon>Alteromonadaceae</taxon>
        <taxon>Alteromonas/Salinimonas group</taxon>
        <taxon>Alteromonas</taxon>
    </lineage>
</organism>
<evidence type="ECO:0000313" key="2">
    <source>
        <dbReference type="EMBL" id="CAB9495989.1"/>
    </source>
</evidence>
<proteinExistence type="predicted"/>
<dbReference type="Proteomes" id="UP000509458">
    <property type="component" value="Chromosome"/>
</dbReference>